<evidence type="ECO:0000256" key="1">
    <source>
        <dbReference type="ARBA" id="ARBA00022553"/>
    </source>
</evidence>
<dbReference type="InterPro" id="IPR043563">
    <property type="entry name" value="Sp110/Sp140/Sp140L-like"/>
</dbReference>
<protein>
    <submittedName>
        <fullName evidence="10">SP100 nuclear antigen</fullName>
    </submittedName>
</protein>
<dbReference type="PROSITE" id="PS50864">
    <property type="entry name" value="SAND"/>
    <property type="match status" value="1"/>
</dbReference>
<keyword evidence="3" id="KW-0863">Zinc-finger</keyword>
<dbReference type="InterPro" id="IPR000770">
    <property type="entry name" value="SAND_dom"/>
</dbReference>
<reference evidence="11" key="3">
    <citation type="submission" date="2018-12" db="EMBL/GenBank/DDBJ databases">
        <title>G10K-VGP greater horseshoe bat female genome, primary haplotype.</title>
        <authorList>
            <person name="Teeling E."/>
            <person name="Myers G."/>
            <person name="Vernes S."/>
            <person name="Pippel M."/>
            <person name="Winkler S."/>
            <person name="Fedrigo O."/>
            <person name="Rhie A."/>
            <person name="Koren S."/>
            <person name="Phillippy A."/>
            <person name="Lewin H."/>
            <person name="Damas J."/>
            <person name="Howe K."/>
            <person name="Mountcastle J."/>
            <person name="Jarvis E.D."/>
        </authorList>
    </citation>
    <scope>NUCLEOTIDE SEQUENCE [LARGE SCALE GENOMIC DNA]</scope>
</reference>
<sequence length="597" mass="68766">MLLSLLFSFIGWSLLRESQFTSFLLRTPASLRSGGRHRRGQNPVSSRDRMMASGSSDLSTRISAEDQNIDERFICKTVLEHFKKCKVEISDAIKTTFPFLELLRDHGFISNKIYEDCEDSSRNQVPVQRVVYSVLCELEKTFDLPLLEVLFSNVIRRTYPGLNNVYESFRNVIKEKIFHQASDRVESVDGRNIQLKLEPGTVENSLSWMYTNTWNDNDTTPSENALSEHLCETEQMNSRIKDTTSDNNDALESQQAGEQRAQDSEPAERRHEDSLQSSVKENPGAGSSSLRSDPDEKNTMNLGNNSTLGKAKRKRGFKKHTDGSVNFHWEILPVTCGEMKGMLHKNKFKQGSMVKSIKREDGNWFTPREFEIEGGYKKSSHWKLSVRCSGRPIKWLIEKGFLPDFPRTHSGKKKQKNSAVCEICQKRGKLSCCGTCARFFHENCHLPPMATQSLGSCTFCRMKMSTRSQECHMGSEVLARKMGPEEQLRCEFLLLKVYCRLGGPMFKKIPRDIYKKEIPQCVKELKMFNKIKKKLNERSYHEVGLFMMDMYRIFENHRACVKCNYFGLMGIRLEKEFEKNFMEVFAIQDTNGRSSQV</sequence>
<keyword evidence="2" id="KW-0479">Metal-binding</keyword>
<proteinExistence type="predicted"/>
<feature type="signal peptide" evidence="7">
    <location>
        <begin position="1"/>
        <end position="15"/>
    </location>
</feature>
<dbReference type="Proteomes" id="UP000472240">
    <property type="component" value="Chromosome 8"/>
</dbReference>
<evidence type="ECO:0000259" key="9">
    <source>
        <dbReference type="PROSITE" id="PS51414"/>
    </source>
</evidence>
<feature type="domain" description="SAND" evidence="8">
    <location>
        <begin position="322"/>
        <end position="403"/>
    </location>
</feature>
<dbReference type="Gene3D" id="3.10.390.10">
    <property type="entry name" value="SAND domain-like"/>
    <property type="match status" value="1"/>
</dbReference>
<evidence type="ECO:0000259" key="8">
    <source>
        <dbReference type="PROSITE" id="PS50864"/>
    </source>
</evidence>
<dbReference type="GO" id="GO:0005634">
    <property type="term" value="C:nucleus"/>
    <property type="evidence" value="ECO:0007669"/>
    <property type="project" value="InterPro"/>
</dbReference>
<organism evidence="10 11">
    <name type="scientific">Rhinolophus ferrumequinum</name>
    <name type="common">Greater horseshoe bat</name>
    <dbReference type="NCBI Taxonomy" id="59479"/>
    <lineage>
        <taxon>Eukaryota</taxon>
        <taxon>Metazoa</taxon>
        <taxon>Chordata</taxon>
        <taxon>Craniata</taxon>
        <taxon>Vertebrata</taxon>
        <taxon>Euteleostomi</taxon>
        <taxon>Mammalia</taxon>
        <taxon>Eutheria</taxon>
        <taxon>Laurasiatheria</taxon>
        <taxon>Chiroptera</taxon>
        <taxon>Yinpterochiroptera</taxon>
        <taxon>Rhinolophoidea</taxon>
        <taxon>Rhinolophidae</taxon>
        <taxon>Rhinolophinae</taxon>
        <taxon>Rhinolophus</taxon>
    </lineage>
</organism>
<dbReference type="AlphaFoldDB" id="A0A671FC69"/>
<reference evidence="10" key="5">
    <citation type="submission" date="2025-09" db="UniProtKB">
        <authorList>
            <consortium name="Ensembl"/>
        </authorList>
    </citation>
    <scope>IDENTIFICATION</scope>
</reference>
<accession>A0A671FC69</accession>
<feature type="region of interest" description="Disordered" evidence="6">
    <location>
        <begin position="239"/>
        <end position="319"/>
    </location>
</feature>
<evidence type="ECO:0000256" key="3">
    <source>
        <dbReference type="ARBA" id="ARBA00022771"/>
    </source>
</evidence>
<feature type="compositionally biased region" description="Basic and acidic residues" evidence="6">
    <location>
        <begin position="260"/>
        <end position="274"/>
    </location>
</feature>
<feature type="compositionally biased region" description="Polar residues" evidence="6">
    <location>
        <begin position="299"/>
        <end position="308"/>
    </location>
</feature>
<keyword evidence="4" id="KW-0862">Zinc</keyword>
<dbReference type="SMART" id="SM00249">
    <property type="entry name" value="PHD"/>
    <property type="match status" value="1"/>
</dbReference>
<dbReference type="InterPro" id="IPR001965">
    <property type="entry name" value="Znf_PHD"/>
</dbReference>
<dbReference type="Gene3D" id="1.20.920.10">
    <property type="entry name" value="Bromodomain-like"/>
    <property type="match status" value="1"/>
</dbReference>
<feature type="compositionally biased region" description="Polar residues" evidence="6">
    <location>
        <begin position="245"/>
        <end position="257"/>
    </location>
</feature>
<keyword evidence="1" id="KW-0597">Phosphoprotein</keyword>
<feature type="region of interest" description="Disordered" evidence="6">
    <location>
        <begin position="32"/>
        <end position="55"/>
    </location>
</feature>
<reference evidence="10 11" key="2">
    <citation type="journal article" date="2018" name="Annu Rev Anim Biosci">
        <title>Bat Biology, Genomes, and the Bat1K Project: To Generate Chromosome-Level Genomes for All Living Bat Species.</title>
        <authorList>
            <person name="Teeling E.C."/>
            <person name="Vernes S.C."/>
            <person name="Davalos L.M."/>
            <person name="Ray D.A."/>
            <person name="Gilbert M.T.P."/>
            <person name="Myers E."/>
        </authorList>
    </citation>
    <scope>NUCLEOTIDE SEQUENCE</scope>
</reference>
<dbReference type="OrthoDB" id="1870062at2759"/>
<dbReference type="CDD" id="cd15626">
    <property type="entry name" value="PHD_SP110_140"/>
    <property type="match status" value="1"/>
</dbReference>
<dbReference type="PANTHER" id="PTHR46386">
    <property type="entry name" value="NUCLEAR BODY PROTEIN SP140"/>
    <property type="match status" value="1"/>
</dbReference>
<dbReference type="SUPFAM" id="SSF47370">
    <property type="entry name" value="Bromodomain"/>
    <property type="match status" value="1"/>
</dbReference>
<evidence type="ECO:0000256" key="7">
    <source>
        <dbReference type="SAM" id="SignalP"/>
    </source>
</evidence>
<evidence type="ECO:0000256" key="6">
    <source>
        <dbReference type="SAM" id="MobiDB-lite"/>
    </source>
</evidence>
<dbReference type="GO" id="GO:0008270">
    <property type="term" value="F:zinc ion binding"/>
    <property type="evidence" value="ECO:0007669"/>
    <property type="project" value="UniProtKB-KW"/>
</dbReference>
<dbReference type="Pfam" id="PF01342">
    <property type="entry name" value="SAND"/>
    <property type="match status" value="1"/>
</dbReference>
<keyword evidence="7" id="KW-0732">Signal</keyword>
<evidence type="ECO:0000313" key="10">
    <source>
        <dbReference type="Ensembl" id="ENSRFEP00010021379.1"/>
    </source>
</evidence>
<name>A0A671FC69_RHIFE</name>
<keyword evidence="5" id="KW-0103">Bromodomain</keyword>
<dbReference type="InterPro" id="IPR004865">
    <property type="entry name" value="HSR_dom"/>
</dbReference>
<reference evidence="10" key="4">
    <citation type="submission" date="2025-08" db="UniProtKB">
        <authorList>
            <consortium name="Ensembl"/>
        </authorList>
    </citation>
    <scope>IDENTIFICATION</scope>
</reference>
<dbReference type="Gene3D" id="3.30.40.10">
    <property type="entry name" value="Zinc/RING finger domain, C3HC4 (zinc finger)"/>
    <property type="match status" value="1"/>
</dbReference>
<gene>
    <name evidence="10" type="primary">SP100</name>
</gene>
<dbReference type="GO" id="GO:0000981">
    <property type="term" value="F:DNA-binding transcription factor activity, RNA polymerase II-specific"/>
    <property type="evidence" value="ECO:0007669"/>
    <property type="project" value="TreeGrafter"/>
</dbReference>
<dbReference type="Ensembl" id="ENSRFET00010023274.1">
    <property type="protein sequence ID" value="ENSRFEP00010021379.1"/>
    <property type="gene ID" value="ENSRFEG00010014258.1"/>
</dbReference>
<reference evidence="10 11" key="1">
    <citation type="journal article" date="2015" name="Annu Rev Anim Biosci">
        <title>The Genome 10K Project: a way forward.</title>
        <authorList>
            <person name="Koepfli K.P."/>
            <person name="Paten B."/>
            <person name="O'Brien S.J."/>
            <person name="Koepfli K.P."/>
            <person name="Paten B."/>
            <person name="Antunes A."/>
            <person name="Belov K."/>
            <person name="Bustamante C."/>
            <person name="Castoe T.A."/>
            <person name="Clawson H."/>
            <person name="Crawford A.J."/>
            <person name="Diekhans M."/>
            <person name="Distel D."/>
            <person name="Durbin R."/>
            <person name="Earl D."/>
            <person name="Fujita M.K."/>
            <person name="Gamble T."/>
            <person name="Georges A."/>
            <person name="Gemmell N."/>
            <person name="Gilbert M.T."/>
            <person name="Graves J.M."/>
            <person name="Green R.E."/>
            <person name="Hickey G."/>
            <person name="Jarvis E.D."/>
            <person name="Johnson W."/>
            <person name="Komissarov A."/>
            <person name="Korf I."/>
            <person name="Kuhn R."/>
            <person name="Larkin D.M."/>
            <person name="Lewin H."/>
            <person name="Lopez J.V."/>
            <person name="Ma J."/>
            <person name="Marques-Bonet T."/>
            <person name="Miller W."/>
            <person name="Murphy R."/>
            <person name="Pevzner P."/>
            <person name="Shapiro B."/>
            <person name="Steiner C."/>
            <person name="Tamazian G."/>
            <person name="Venkatesh B."/>
            <person name="Wang J."/>
            <person name="Wayne R."/>
            <person name="Wiley E."/>
            <person name="Yang H."/>
            <person name="Zhang G."/>
            <person name="Haussler D."/>
            <person name="Ryder O."/>
            <person name="O'Brien S.J."/>
        </authorList>
    </citation>
    <scope>NUCLEOTIDE SEQUENCE</scope>
</reference>
<dbReference type="GO" id="GO:0003677">
    <property type="term" value="F:DNA binding"/>
    <property type="evidence" value="ECO:0007669"/>
    <property type="project" value="InterPro"/>
</dbReference>
<dbReference type="SUPFAM" id="SSF63763">
    <property type="entry name" value="SAND domain-like"/>
    <property type="match status" value="1"/>
</dbReference>
<dbReference type="Pfam" id="PF03172">
    <property type="entry name" value="HSR"/>
    <property type="match status" value="1"/>
</dbReference>
<evidence type="ECO:0000313" key="11">
    <source>
        <dbReference type="Proteomes" id="UP000472240"/>
    </source>
</evidence>
<dbReference type="SUPFAM" id="SSF57903">
    <property type="entry name" value="FYVE/PHD zinc finger"/>
    <property type="match status" value="1"/>
</dbReference>
<evidence type="ECO:0000256" key="5">
    <source>
        <dbReference type="ARBA" id="ARBA00023117"/>
    </source>
</evidence>
<feature type="chain" id="PRO_5025384310" evidence="7">
    <location>
        <begin position="16"/>
        <end position="597"/>
    </location>
</feature>
<dbReference type="InterPro" id="IPR010919">
    <property type="entry name" value="SAND-like_dom_sf"/>
</dbReference>
<evidence type="ECO:0000256" key="2">
    <source>
        <dbReference type="ARBA" id="ARBA00022723"/>
    </source>
</evidence>
<dbReference type="InterPro" id="IPR036427">
    <property type="entry name" value="Bromodomain-like_sf"/>
</dbReference>
<dbReference type="InterPro" id="IPR011011">
    <property type="entry name" value="Znf_FYVE_PHD"/>
</dbReference>
<feature type="compositionally biased region" description="Polar residues" evidence="6">
    <location>
        <begin position="275"/>
        <end position="291"/>
    </location>
</feature>
<dbReference type="InterPro" id="IPR013083">
    <property type="entry name" value="Znf_RING/FYVE/PHD"/>
</dbReference>
<feature type="domain" description="HSR" evidence="9">
    <location>
        <begin position="58"/>
        <end position="174"/>
    </location>
</feature>
<keyword evidence="11" id="KW-1185">Reference proteome</keyword>
<dbReference type="SMART" id="SM00258">
    <property type="entry name" value="SAND"/>
    <property type="match status" value="1"/>
</dbReference>
<dbReference type="PANTHER" id="PTHR46386:SF1">
    <property type="entry name" value="NUCLEAR BODY PROTEIN SP140-LIKE PROTEIN"/>
    <property type="match status" value="1"/>
</dbReference>
<dbReference type="PROSITE" id="PS51414">
    <property type="entry name" value="HSR"/>
    <property type="match status" value="1"/>
</dbReference>
<dbReference type="GeneTree" id="ENSGT00940000162212"/>
<evidence type="ECO:0000256" key="4">
    <source>
        <dbReference type="ARBA" id="ARBA00022833"/>
    </source>
</evidence>